<reference evidence="3 4" key="1">
    <citation type="submission" date="2022-08" db="EMBL/GenBank/DDBJ databases">
        <title>novel species in genus Aeromicrobium.</title>
        <authorList>
            <person name="Ye L."/>
        </authorList>
    </citation>
    <scope>NUCLEOTIDE SEQUENCE [LARGE SCALE GENOMIC DNA]</scope>
    <source>
        <strain evidence="4">zg-Y1379</strain>
    </source>
</reference>
<dbReference type="Pfam" id="PF01326">
    <property type="entry name" value="PPDK_N"/>
    <property type="match status" value="2"/>
</dbReference>
<dbReference type="NCBIfam" id="NF004531">
    <property type="entry name" value="PRK05878.1"/>
    <property type="match status" value="1"/>
</dbReference>
<dbReference type="Gene3D" id="3.30.1490.20">
    <property type="entry name" value="ATP-grasp fold, A domain"/>
    <property type="match status" value="2"/>
</dbReference>
<accession>A0ABY5MAM4</accession>
<evidence type="ECO:0000313" key="4">
    <source>
        <dbReference type="Proteomes" id="UP001316184"/>
    </source>
</evidence>
<dbReference type="Proteomes" id="UP001316184">
    <property type="component" value="Chromosome"/>
</dbReference>
<gene>
    <name evidence="3" type="ORF">NQV15_07685</name>
</gene>
<dbReference type="PROSITE" id="PS00370">
    <property type="entry name" value="PEP_ENZYMES_PHOS_SITE"/>
    <property type="match status" value="1"/>
</dbReference>
<dbReference type="Gene3D" id="1.20.80.30">
    <property type="match status" value="2"/>
</dbReference>
<sequence length="591" mass="62317">MMSTTRSPVLSLDGTSVPDRDLVGGKAWSLAQMLSLGLRVPPAVVIPVPECRHYLEAERSLDEEVQSAIRSGIKDLERRTGRRFGDPSHPMLVSVRSGAAVSMPGMMDTILNLGMTDAIEESLATSSGDPAYARDTRARFCHAFGEIVLKADLDPYVTGPTPTEICERVQEDTGRSIPADPYEQLFDAICAVFDSWQSTRAKSYRRHWGIPDDGGTAVTVQAMVFGNLDDRSGTGVLFTRNPLSGAPEPYGEWLPGGQGEDVVGGTHAVVGLAQMREHLPEAVSELLDWADTLEKEHAEVQDIEFTVESGTLYLLQTRAAKRSPEAAVRIAVDLFDEGLIDHDEGLARVTPEQVRSVLMPRLDPAVAAAASVLAAGEPACPGVATGVGVLDPDEAVSRSAAGENVVLVRPTTSPDDVHGMIAAKAVVTDLGGATSHAAVVTRALGRPSVVGVGKGTAASLVGRHLTVDGRSGRVYDTILDLVEARVEDDPILGRIAAWAAGSSPLNVVDHPVEGVEVADLDLLLTDLSARETPIDVDQITAALEGFSSARGAILATEQGVRAAHDTGITVVADCPLLVQLTALRTLGTPGA</sequence>
<dbReference type="RefSeq" id="WP_232399234.1">
    <property type="nucleotide sequence ID" value="NZ_CP102173.1"/>
</dbReference>
<dbReference type="EC" id="2.7.9.1" evidence="3"/>
<name>A0ABY5MAM4_9ACTN</name>
<keyword evidence="3" id="KW-0808">Transferase</keyword>
<dbReference type="InterPro" id="IPR018274">
    <property type="entry name" value="PEP_util_AS"/>
</dbReference>
<feature type="domain" description="Pyruvate phosphate dikinase AMP/ATP-binding" evidence="2">
    <location>
        <begin position="281"/>
        <end position="334"/>
    </location>
</feature>
<dbReference type="GO" id="GO:0050242">
    <property type="term" value="F:pyruvate, phosphate dikinase activity"/>
    <property type="evidence" value="ECO:0007669"/>
    <property type="project" value="UniProtKB-EC"/>
</dbReference>
<dbReference type="InterPro" id="IPR002192">
    <property type="entry name" value="PPDK_AMP/ATP-bd"/>
</dbReference>
<dbReference type="EMBL" id="CP102173">
    <property type="protein sequence ID" value="UUP15180.1"/>
    <property type="molecule type" value="Genomic_DNA"/>
</dbReference>
<proteinExistence type="predicted"/>
<evidence type="ECO:0000259" key="2">
    <source>
        <dbReference type="Pfam" id="PF01326"/>
    </source>
</evidence>
<evidence type="ECO:0000313" key="3">
    <source>
        <dbReference type="EMBL" id="UUP15180.1"/>
    </source>
</evidence>
<feature type="domain" description="PEP-utilising enzyme mobile" evidence="1">
    <location>
        <begin position="403"/>
        <end position="472"/>
    </location>
</feature>
<dbReference type="InterPro" id="IPR036637">
    <property type="entry name" value="Phosphohistidine_dom_sf"/>
</dbReference>
<protein>
    <submittedName>
        <fullName evidence="3">Pyruvate, phosphate dikinase</fullName>
        <ecNumber evidence="3">2.7.9.1</ecNumber>
    </submittedName>
</protein>
<feature type="domain" description="Pyruvate phosphate dikinase AMP/ATP-binding" evidence="2">
    <location>
        <begin position="62"/>
        <end position="266"/>
    </location>
</feature>
<keyword evidence="3" id="KW-0670">Pyruvate</keyword>
<dbReference type="InterPro" id="IPR010121">
    <property type="entry name" value="Pyruvate_phosphate_dikinase"/>
</dbReference>
<dbReference type="PANTHER" id="PTHR22931:SF9">
    <property type="entry name" value="PYRUVATE, PHOSPHATE DIKINASE 1, CHLOROPLASTIC"/>
    <property type="match status" value="1"/>
</dbReference>
<dbReference type="Pfam" id="PF00391">
    <property type="entry name" value="PEP-utilizers"/>
    <property type="match status" value="1"/>
</dbReference>
<dbReference type="InterPro" id="IPR013815">
    <property type="entry name" value="ATP_grasp_subdomain_1"/>
</dbReference>
<dbReference type="InterPro" id="IPR008279">
    <property type="entry name" value="PEP-util_enz_mobile_dom"/>
</dbReference>
<dbReference type="Gene3D" id="1.10.189.10">
    <property type="entry name" value="Pyruvate Phosphate Dikinase, domain 2"/>
    <property type="match status" value="1"/>
</dbReference>
<evidence type="ECO:0000259" key="1">
    <source>
        <dbReference type="Pfam" id="PF00391"/>
    </source>
</evidence>
<dbReference type="Gene3D" id="3.30.470.20">
    <property type="entry name" value="ATP-grasp fold, B domain"/>
    <property type="match status" value="1"/>
</dbReference>
<organism evidence="3 4">
    <name type="scientific">Aeromicrobium wangtongii</name>
    <dbReference type="NCBI Taxonomy" id="2969247"/>
    <lineage>
        <taxon>Bacteria</taxon>
        <taxon>Bacillati</taxon>
        <taxon>Actinomycetota</taxon>
        <taxon>Actinomycetes</taxon>
        <taxon>Propionibacteriales</taxon>
        <taxon>Nocardioidaceae</taxon>
        <taxon>Aeromicrobium</taxon>
    </lineage>
</organism>
<dbReference type="SUPFAM" id="SSF56059">
    <property type="entry name" value="Glutathione synthetase ATP-binding domain-like"/>
    <property type="match status" value="1"/>
</dbReference>
<dbReference type="Gene3D" id="3.50.30.10">
    <property type="entry name" value="Phosphohistidine domain"/>
    <property type="match status" value="1"/>
</dbReference>
<dbReference type="PANTHER" id="PTHR22931">
    <property type="entry name" value="PHOSPHOENOLPYRUVATE DIKINASE-RELATED"/>
    <property type="match status" value="1"/>
</dbReference>
<keyword evidence="4" id="KW-1185">Reference proteome</keyword>
<dbReference type="SUPFAM" id="SSF52009">
    <property type="entry name" value="Phosphohistidine domain"/>
    <property type="match status" value="1"/>
</dbReference>